<dbReference type="CDD" id="cd09009">
    <property type="entry name" value="PNP-EcPNPII_like"/>
    <property type="match status" value="1"/>
</dbReference>
<evidence type="ECO:0000313" key="11">
    <source>
        <dbReference type="Proteomes" id="UP000823858"/>
    </source>
</evidence>
<comment type="similarity">
    <text evidence="3 7">Belongs to the PNP/MTAP phosphorylase family.</text>
</comment>
<dbReference type="InterPro" id="IPR035994">
    <property type="entry name" value="Nucleoside_phosphorylase_sf"/>
</dbReference>
<organism evidence="10 11">
    <name type="scientific">Candidatus Corynebacterium faecigallinarum</name>
    <dbReference type="NCBI Taxonomy" id="2838528"/>
    <lineage>
        <taxon>Bacteria</taxon>
        <taxon>Bacillati</taxon>
        <taxon>Actinomycetota</taxon>
        <taxon>Actinomycetes</taxon>
        <taxon>Mycobacteriales</taxon>
        <taxon>Corynebacteriaceae</taxon>
        <taxon>Corynebacterium</taxon>
    </lineage>
</organism>
<evidence type="ECO:0000256" key="8">
    <source>
        <dbReference type="PIRSR" id="PIRSR000477-2"/>
    </source>
</evidence>
<dbReference type="AlphaFoldDB" id="A0A9D2QF94"/>
<feature type="binding site" evidence="8">
    <location>
        <position position="36"/>
    </location>
    <ligand>
        <name>phosphate</name>
        <dbReference type="ChEBI" id="CHEBI:43474"/>
    </ligand>
</feature>
<name>A0A9D2QF94_9CORY</name>
<reference evidence="10" key="1">
    <citation type="journal article" date="2021" name="PeerJ">
        <title>Extensive microbial diversity within the chicken gut microbiome revealed by metagenomics and culture.</title>
        <authorList>
            <person name="Gilroy R."/>
            <person name="Ravi A."/>
            <person name="Getino M."/>
            <person name="Pursley I."/>
            <person name="Horton D.L."/>
            <person name="Alikhan N.F."/>
            <person name="Baker D."/>
            <person name="Gharbi K."/>
            <person name="Hall N."/>
            <person name="Watson M."/>
            <person name="Adriaenssens E.M."/>
            <person name="Foster-Nyarko E."/>
            <person name="Jarju S."/>
            <person name="Secka A."/>
            <person name="Antonio M."/>
            <person name="Oren A."/>
            <person name="Chaudhuri R.R."/>
            <person name="La Ragione R."/>
            <person name="Hildebrand F."/>
            <person name="Pallen M.J."/>
        </authorList>
    </citation>
    <scope>NUCLEOTIDE SEQUENCE</scope>
    <source>
        <strain evidence="10">ChiHjej13B12-4958</strain>
    </source>
</reference>
<dbReference type="GO" id="GO:0004731">
    <property type="term" value="F:purine-nucleoside phosphorylase activity"/>
    <property type="evidence" value="ECO:0007669"/>
    <property type="project" value="UniProtKB-EC"/>
</dbReference>
<evidence type="ECO:0000256" key="3">
    <source>
        <dbReference type="ARBA" id="ARBA00006751"/>
    </source>
</evidence>
<evidence type="ECO:0000256" key="6">
    <source>
        <dbReference type="ARBA" id="ARBA00048556"/>
    </source>
</evidence>
<evidence type="ECO:0000256" key="2">
    <source>
        <dbReference type="ARBA" id="ARBA00005058"/>
    </source>
</evidence>
<comment type="pathway">
    <text evidence="2 7">Purine metabolism; purine nucleoside salvage.</text>
</comment>
<dbReference type="PROSITE" id="PS01240">
    <property type="entry name" value="PNP_MTAP_2"/>
    <property type="match status" value="1"/>
</dbReference>
<feature type="domain" description="Nucleoside phosphorylase" evidence="9">
    <location>
        <begin position="53"/>
        <end position="279"/>
    </location>
</feature>
<keyword evidence="5 7" id="KW-0808">Transferase</keyword>
<feature type="binding site" evidence="8">
    <location>
        <position position="203"/>
    </location>
    <ligand>
        <name>a purine D-ribonucleoside</name>
        <dbReference type="ChEBI" id="CHEBI:142355"/>
    </ligand>
</feature>
<dbReference type="GO" id="GO:0005737">
    <property type="term" value="C:cytoplasm"/>
    <property type="evidence" value="ECO:0007669"/>
    <property type="project" value="TreeGrafter"/>
</dbReference>
<dbReference type="EC" id="2.4.2.1" evidence="7"/>
<proteinExistence type="inferred from homology"/>
<comment type="catalytic activity">
    <reaction evidence="6">
        <text>a purine 2'-deoxy-D-ribonucleoside + phosphate = a purine nucleobase + 2-deoxy-alpha-D-ribose 1-phosphate</text>
        <dbReference type="Rhea" id="RHEA:36431"/>
        <dbReference type="ChEBI" id="CHEBI:26386"/>
        <dbReference type="ChEBI" id="CHEBI:43474"/>
        <dbReference type="ChEBI" id="CHEBI:57259"/>
        <dbReference type="ChEBI" id="CHEBI:142361"/>
        <dbReference type="EC" id="2.4.2.1"/>
    </reaction>
</comment>
<evidence type="ECO:0000256" key="4">
    <source>
        <dbReference type="ARBA" id="ARBA00022676"/>
    </source>
</evidence>
<dbReference type="SUPFAM" id="SSF53167">
    <property type="entry name" value="Purine and uridine phosphorylases"/>
    <property type="match status" value="1"/>
</dbReference>
<dbReference type="InterPro" id="IPR018099">
    <property type="entry name" value="Purine_phosphorylase-2_CS"/>
</dbReference>
<reference evidence="10" key="2">
    <citation type="submission" date="2021-04" db="EMBL/GenBank/DDBJ databases">
        <authorList>
            <person name="Gilroy R."/>
        </authorList>
    </citation>
    <scope>NUCLEOTIDE SEQUENCE</scope>
    <source>
        <strain evidence="10">ChiHjej13B12-4958</strain>
    </source>
</reference>
<keyword evidence="4 7" id="KW-0328">Glycosyltransferase</keyword>
<feature type="binding site" evidence="8">
    <location>
        <begin position="102"/>
        <end position="104"/>
    </location>
    <ligand>
        <name>phosphate</name>
        <dbReference type="ChEBI" id="CHEBI:43474"/>
    </ligand>
</feature>
<feature type="binding site" evidence="8">
    <location>
        <position position="222"/>
    </location>
    <ligand>
        <name>phosphate</name>
        <dbReference type="ChEBI" id="CHEBI:43474"/>
    </ligand>
</feature>
<dbReference type="InterPro" id="IPR000845">
    <property type="entry name" value="Nucleoside_phosphorylase_d"/>
</dbReference>
<evidence type="ECO:0000256" key="5">
    <source>
        <dbReference type="ARBA" id="ARBA00022679"/>
    </source>
</evidence>
<dbReference type="NCBIfam" id="TIGR01697">
    <property type="entry name" value="PNPH-PUNA-XAPA"/>
    <property type="match status" value="1"/>
</dbReference>
<dbReference type="GO" id="GO:0009116">
    <property type="term" value="P:nucleoside metabolic process"/>
    <property type="evidence" value="ECO:0007669"/>
    <property type="project" value="InterPro"/>
</dbReference>
<dbReference type="Proteomes" id="UP000823858">
    <property type="component" value="Unassembled WGS sequence"/>
</dbReference>
<evidence type="ECO:0000256" key="1">
    <source>
        <dbReference type="ARBA" id="ARBA00002678"/>
    </source>
</evidence>
<comment type="function">
    <text evidence="1">The purine nucleoside phosphorylases catalyze the phosphorolytic breakdown of the N-glycosidic bond in the beta-(deoxy)ribonucleoside molecules, with the formation of the corresponding free purine bases and pentose-1-phosphate. Cleaves guanosine, inosine, 2'-deoxyguanosine and 2'-deoxyinosine.</text>
</comment>
<feature type="binding site" evidence="8">
    <location>
        <position position="245"/>
    </location>
    <ligand>
        <name>a purine D-ribonucleoside</name>
        <dbReference type="ChEBI" id="CHEBI:142355"/>
    </ligand>
</feature>
<protein>
    <recommendedName>
        <fullName evidence="7">Purine nucleoside phosphorylase</fullName>
        <ecNumber evidence="7">2.4.2.1</ecNumber>
    </recommendedName>
    <alternativeName>
        <fullName evidence="7">Inosine-guanosine phosphorylase</fullName>
    </alternativeName>
</protein>
<evidence type="ECO:0000313" key="10">
    <source>
        <dbReference type="EMBL" id="HJC85480.1"/>
    </source>
</evidence>
<comment type="caution">
    <text evidence="10">The sequence shown here is derived from an EMBL/GenBank/DDBJ whole genome shotgun (WGS) entry which is preliminary data.</text>
</comment>
<dbReference type="PANTHER" id="PTHR11904">
    <property type="entry name" value="METHYLTHIOADENOSINE/PURINE NUCLEOSIDE PHOSPHORYLASE"/>
    <property type="match status" value="1"/>
</dbReference>
<dbReference type="PIRSF" id="PIRSF000477">
    <property type="entry name" value="PurNPase"/>
    <property type="match status" value="1"/>
</dbReference>
<dbReference type="NCBIfam" id="NF006054">
    <property type="entry name" value="PRK08202.1"/>
    <property type="match status" value="1"/>
</dbReference>
<evidence type="ECO:0000256" key="7">
    <source>
        <dbReference type="PIRNR" id="PIRNR000477"/>
    </source>
</evidence>
<dbReference type="InterPro" id="IPR011268">
    <property type="entry name" value="Purine_phosphorylase"/>
</dbReference>
<dbReference type="Gene3D" id="3.40.50.1580">
    <property type="entry name" value="Nucleoside phosphorylase domain"/>
    <property type="match status" value="1"/>
</dbReference>
<feature type="binding site" evidence="8">
    <location>
        <position position="82"/>
    </location>
    <ligand>
        <name>phosphate</name>
        <dbReference type="ChEBI" id="CHEBI:43474"/>
    </ligand>
</feature>
<gene>
    <name evidence="10" type="ORF">H9751_08050</name>
</gene>
<feature type="binding site" evidence="8">
    <location>
        <position position="134"/>
    </location>
    <ligand>
        <name>phosphate</name>
        <dbReference type="ChEBI" id="CHEBI:43474"/>
    </ligand>
</feature>
<dbReference type="Pfam" id="PF01048">
    <property type="entry name" value="PNP_UDP_1"/>
    <property type="match status" value="1"/>
</dbReference>
<dbReference type="PANTHER" id="PTHR11904:SF9">
    <property type="entry name" value="PURINE NUCLEOSIDE PHOSPHORYLASE-RELATED"/>
    <property type="match status" value="1"/>
</dbReference>
<accession>A0A9D2QF94</accession>
<dbReference type="EMBL" id="DWVP01000019">
    <property type="protein sequence ID" value="HJC85480.1"/>
    <property type="molecule type" value="Genomic_DNA"/>
</dbReference>
<evidence type="ECO:0000259" key="9">
    <source>
        <dbReference type="Pfam" id="PF01048"/>
    </source>
</evidence>
<sequence length="299" mass="31095">MTDADFSVAELADRAAAELAERTGRDHHDVAVVLGSGWRPAADVLCSRDGVKGADGPDGLTEFTEFPMSDLPGFLPPTAEGHGGTVRSLRIGGLNVLVLLGRTHAYEGHALWRTAHAVRTAAAAGVSTVVLTNAAGGLAEGMSVGEPVLISDHLNMTARTPLVGADFVNLVDAYSPRLRHMVGRLRPGMREAVYAMMPGPQYETPAEIHMLRTMGAGLVGMSTVYETIAARAAGVEVLGISLVTNLAAGITGEPLNHEEVLAAGAAAATDMGTLLGELITEMNTDTTSDTTTDTTKEQA</sequence>